<dbReference type="OrthoDB" id="5734556at2"/>
<dbReference type="EMBL" id="BAEN01000035">
    <property type="protein sequence ID" value="GAC14158.1"/>
    <property type="molecule type" value="Genomic_DNA"/>
</dbReference>
<dbReference type="Proteomes" id="UP000006334">
    <property type="component" value="Unassembled WGS sequence"/>
</dbReference>
<dbReference type="PROSITE" id="PS50848">
    <property type="entry name" value="START"/>
    <property type="match status" value="1"/>
</dbReference>
<protein>
    <recommendedName>
        <fullName evidence="1">START domain-containing protein</fullName>
    </recommendedName>
</protein>
<dbReference type="GO" id="GO:0005737">
    <property type="term" value="C:cytoplasm"/>
    <property type="evidence" value="ECO:0007669"/>
    <property type="project" value="UniProtKB-ARBA"/>
</dbReference>
<feature type="domain" description="START" evidence="1">
    <location>
        <begin position="40"/>
        <end position="222"/>
    </location>
</feature>
<dbReference type="InterPro" id="IPR002913">
    <property type="entry name" value="START_lipid-bd_dom"/>
</dbReference>
<dbReference type="Gene3D" id="3.30.530.20">
    <property type="match status" value="1"/>
</dbReference>
<dbReference type="SUPFAM" id="SSF55961">
    <property type="entry name" value="Bet v1-like"/>
    <property type="match status" value="1"/>
</dbReference>
<keyword evidence="3" id="KW-1185">Reference proteome</keyword>
<comment type="caution">
    <text evidence="2">The sequence shown here is derived from an EMBL/GenBank/DDBJ whole genome shotgun (WGS) entry which is preliminary data.</text>
</comment>
<dbReference type="RefSeq" id="WP_008843974.1">
    <property type="nucleotide sequence ID" value="NZ_BAEN01000035.1"/>
</dbReference>
<dbReference type="STRING" id="1127673.GLIP_1524"/>
<organism evidence="2 3">
    <name type="scientific">Aliiglaciecola lipolytica E3</name>
    <dbReference type="NCBI Taxonomy" id="1127673"/>
    <lineage>
        <taxon>Bacteria</taxon>
        <taxon>Pseudomonadati</taxon>
        <taxon>Pseudomonadota</taxon>
        <taxon>Gammaproteobacteria</taxon>
        <taxon>Alteromonadales</taxon>
        <taxon>Alteromonadaceae</taxon>
        <taxon>Aliiglaciecola</taxon>
    </lineage>
</organism>
<dbReference type="PANTHER" id="PTHR19308">
    <property type="entry name" value="PHOSPHATIDYLCHOLINE TRANSFER PROTEIN"/>
    <property type="match status" value="1"/>
</dbReference>
<dbReference type="InterPro" id="IPR028347">
    <property type="entry name" value="START_dom_prot"/>
</dbReference>
<accession>K6YBY1</accession>
<dbReference type="GO" id="GO:0008289">
    <property type="term" value="F:lipid binding"/>
    <property type="evidence" value="ECO:0007669"/>
    <property type="project" value="InterPro"/>
</dbReference>
<name>K6YBY1_9ALTE</name>
<dbReference type="PIRSF" id="PIRSF039033">
    <property type="entry name" value="START_dom"/>
    <property type="match status" value="1"/>
</dbReference>
<sequence>MIPNILPLMQSIQSLNLWLRSLFCCLFIFCTFTVNSQPTEDEWQLVKHKENISIYSQPSDSGYIWIRASMEVNGTPTDMVDLLNNTAIASHWIDNCKKVEVLDMPSEDQRVVRTTFNAPWPIENRDMVTISTTNIHHDAQTIIILIRDYSSFYPPQKGIVRMQNVKGKWHIKAISKEAMSIEYSGYGEPSGNLPIWLANKLITSSIFKTFHNLRETLGSSSS</sequence>
<dbReference type="PANTHER" id="PTHR19308:SF14">
    <property type="entry name" value="START DOMAIN-CONTAINING PROTEIN"/>
    <property type="match status" value="1"/>
</dbReference>
<reference evidence="2 3" key="1">
    <citation type="journal article" date="2017" name="Antonie Van Leeuwenhoek">
        <title>Rhizobium rhizosphaerae sp. nov., a novel species isolated from rice rhizosphere.</title>
        <authorList>
            <person name="Zhao J.J."/>
            <person name="Zhang J."/>
            <person name="Zhang R.J."/>
            <person name="Zhang C.W."/>
            <person name="Yin H.Q."/>
            <person name="Zhang X.X."/>
        </authorList>
    </citation>
    <scope>NUCLEOTIDE SEQUENCE [LARGE SCALE GENOMIC DNA]</scope>
    <source>
        <strain evidence="2 3">E3</strain>
    </source>
</reference>
<dbReference type="InterPro" id="IPR051213">
    <property type="entry name" value="START_lipid_transfer"/>
</dbReference>
<evidence type="ECO:0000313" key="2">
    <source>
        <dbReference type="EMBL" id="GAC14158.1"/>
    </source>
</evidence>
<dbReference type="InterPro" id="IPR023393">
    <property type="entry name" value="START-like_dom_sf"/>
</dbReference>
<evidence type="ECO:0000313" key="3">
    <source>
        <dbReference type="Proteomes" id="UP000006334"/>
    </source>
</evidence>
<dbReference type="eggNOG" id="ENOG5032SB6">
    <property type="taxonomic scope" value="Bacteria"/>
</dbReference>
<evidence type="ECO:0000259" key="1">
    <source>
        <dbReference type="PROSITE" id="PS50848"/>
    </source>
</evidence>
<proteinExistence type="predicted"/>
<dbReference type="Pfam" id="PF01852">
    <property type="entry name" value="START"/>
    <property type="match status" value="1"/>
</dbReference>
<dbReference type="AlphaFoldDB" id="K6YBY1"/>
<gene>
    <name evidence="2" type="ORF">GLIP_1524</name>
</gene>